<comment type="caution">
    <text evidence="1">The sequence shown here is derived from an EMBL/GenBank/DDBJ whole genome shotgun (WGS) entry which is preliminary data.</text>
</comment>
<organism evidence="1 2">
    <name type="scientific">Shewanella colwelliana</name>
    <name type="common">Alteromonas colwelliana</name>
    <dbReference type="NCBI Taxonomy" id="23"/>
    <lineage>
        <taxon>Bacteria</taxon>
        <taxon>Pseudomonadati</taxon>
        <taxon>Pseudomonadota</taxon>
        <taxon>Gammaproteobacteria</taxon>
        <taxon>Alteromonadales</taxon>
        <taxon>Shewanellaceae</taxon>
        <taxon>Shewanella</taxon>
    </lineage>
</organism>
<evidence type="ECO:0000313" key="2">
    <source>
        <dbReference type="Proteomes" id="UP000773469"/>
    </source>
</evidence>
<keyword evidence="2" id="KW-1185">Reference proteome</keyword>
<evidence type="ECO:0000313" key="1">
    <source>
        <dbReference type="EMBL" id="GIU44602.1"/>
    </source>
</evidence>
<protein>
    <submittedName>
        <fullName evidence="1">Anti-sigma factor</fullName>
    </submittedName>
</protein>
<dbReference type="EMBL" id="BPEU01000027">
    <property type="protein sequence ID" value="GIU44602.1"/>
    <property type="molecule type" value="Genomic_DNA"/>
</dbReference>
<sequence length="172" mass="19484">MANNSNQLAQLIDDAPKEMTPAEDLWPEIARRLDAPTTAQPNQLWRPFALVSLLLLALLIGKPFLTPEIAAQNHDALLATLAVINTQHQQQVTELAQQATHVDWQISPYGQPVENGIKQLKDAAKQIYQNLQLNPTDKQLWQLWLWTQQREIELIKQGQNLPVIQHKAGEII</sequence>
<dbReference type="RefSeq" id="WP_220757424.1">
    <property type="nucleotide sequence ID" value="NZ_BPEU01000027.1"/>
</dbReference>
<reference evidence="1 2" key="1">
    <citation type="submission" date="2021-05" db="EMBL/GenBank/DDBJ databases">
        <title>Molecular characterization for Shewanella algae harboring chromosomal blaOXA-55-like strains isolated from clinical and environment sample.</title>
        <authorList>
            <person name="Ohama Y."/>
            <person name="Aoki K."/>
            <person name="Harada S."/>
            <person name="Moriya K."/>
            <person name="Ishii Y."/>
            <person name="Tateda K."/>
        </authorList>
    </citation>
    <scope>NUCLEOTIDE SEQUENCE [LARGE SCALE GENOMIC DNA]</scope>
    <source>
        <strain evidence="1 2">MBTL60-118</strain>
    </source>
</reference>
<name>A0ABQ4PAM5_SHECO</name>
<proteinExistence type="predicted"/>
<gene>
    <name evidence="1" type="ORF">TUM3794_32960</name>
</gene>
<accession>A0ABQ4PAM5</accession>
<dbReference type="Proteomes" id="UP000773469">
    <property type="component" value="Unassembled WGS sequence"/>
</dbReference>